<dbReference type="InterPro" id="IPR000866">
    <property type="entry name" value="AhpC/TSA"/>
</dbReference>
<organism evidence="3 4">
    <name type="scientific">Rubripirellula tenax</name>
    <dbReference type="NCBI Taxonomy" id="2528015"/>
    <lineage>
        <taxon>Bacteria</taxon>
        <taxon>Pseudomonadati</taxon>
        <taxon>Planctomycetota</taxon>
        <taxon>Planctomycetia</taxon>
        <taxon>Pirellulales</taxon>
        <taxon>Pirellulaceae</taxon>
        <taxon>Rubripirellula</taxon>
    </lineage>
</organism>
<keyword evidence="4" id="KW-1185">Reference proteome</keyword>
<evidence type="ECO:0000313" key="3">
    <source>
        <dbReference type="EMBL" id="TWU48857.1"/>
    </source>
</evidence>
<name>A0A5C6EL68_9BACT</name>
<dbReference type="PROSITE" id="PS51352">
    <property type="entry name" value="THIOREDOXIN_2"/>
    <property type="match status" value="1"/>
</dbReference>
<comment type="caution">
    <text evidence="3">The sequence shown here is derived from an EMBL/GenBank/DDBJ whole genome shotgun (WGS) entry which is preliminary data.</text>
</comment>
<dbReference type="InterPro" id="IPR050553">
    <property type="entry name" value="Thioredoxin_ResA/DsbE_sf"/>
</dbReference>
<dbReference type="GO" id="GO:0016491">
    <property type="term" value="F:oxidoreductase activity"/>
    <property type="evidence" value="ECO:0007669"/>
    <property type="project" value="UniProtKB-KW"/>
</dbReference>
<keyword evidence="1" id="KW-0732">Signal</keyword>
<dbReference type="Gene3D" id="3.40.30.10">
    <property type="entry name" value="Glutaredoxin"/>
    <property type="match status" value="1"/>
</dbReference>
<dbReference type="InterPro" id="IPR036249">
    <property type="entry name" value="Thioredoxin-like_sf"/>
</dbReference>
<dbReference type="Proteomes" id="UP000318288">
    <property type="component" value="Unassembled WGS sequence"/>
</dbReference>
<dbReference type="PANTHER" id="PTHR42852:SF13">
    <property type="entry name" value="PROTEIN DIPZ"/>
    <property type="match status" value="1"/>
</dbReference>
<evidence type="ECO:0000259" key="2">
    <source>
        <dbReference type="PROSITE" id="PS51352"/>
    </source>
</evidence>
<evidence type="ECO:0000256" key="1">
    <source>
        <dbReference type="SAM" id="SignalP"/>
    </source>
</evidence>
<dbReference type="Pfam" id="PF00578">
    <property type="entry name" value="AhpC-TSA"/>
    <property type="match status" value="1"/>
</dbReference>
<dbReference type="PANTHER" id="PTHR42852">
    <property type="entry name" value="THIOL:DISULFIDE INTERCHANGE PROTEIN DSBE"/>
    <property type="match status" value="1"/>
</dbReference>
<reference evidence="3 4" key="1">
    <citation type="submission" date="2019-02" db="EMBL/GenBank/DDBJ databases">
        <title>Deep-cultivation of Planctomycetes and their phenomic and genomic characterization uncovers novel biology.</title>
        <authorList>
            <person name="Wiegand S."/>
            <person name="Jogler M."/>
            <person name="Boedeker C."/>
            <person name="Pinto D."/>
            <person name="Vollmers J."/>
            <person name="Rivas-Marin E."/>
            <person name="Kohn T."/>
            <person name="Peeters S.H."/>
            <person name="Heuer A."/>
            <person name="Rast P."/>
            <person name="Oberbeckmann S."/>
            <person name="Bunk B."/>
            <person name="Jeske O."/>
            <person name="Meyerdierks A."/>
            <person name="Storesund J.E."/>
            <person name="Kallscheuer N."/>
            <person name="Luecker S."/>
            <person name="Lage O.M."/>
            <person name="Pohl T."/>
            <person name="Merkel B.J."/>
            <person name="Hornburger P."/>
            <person name="Mueller R.-W."/>
            <person name="Bruemmer F."/>
            <person name="Labrenz M."/>
            <person name="Spormann A.M."/>
            <person name="Op Den Camp H."/>
            <person name="Overmann J."/>
            <person name="Amann R."/>
            <person name="Jetten M.S.M."/>
            <person name="Mascher T."/>
            <person name="Medema M.H."/>
            <person name="Devos D.P."/>
            <person name="Kaster A.-K."/>
            <person name="Ovreas L."/>
            <person name="Rohde M."/>
            <person name="Galperin M.Y."/>
            <person name="Jogler C."/>
        </authorList>
    </citation>
    <scope>NUCLEOTIDE SEQUENCE [LARGE SCALE GENOMIC DNA]</scope>
    <source>
        <strain evidence="3 4">Poly51</strain>
    </source>
</reference>
<dbReference type="RefSeq" id="WP_146460446.1">
    <property type="nucleotide sequence ID" value="NZ_SJPW01000006.1"/>
</dbReference>
<sequence length="371" mass="41737" precursor="true">MSRTPFQPFLSSIVLASLWIGTIPAVAADDSGDAASSIHRLVPRFLLGLVHASEVHAELKLDSDQISKLEALFAETDVEWFPARNLASEEQLAVIDRLEGRVRQWFRDNTTTAQQQRMNQLEYFAQGNRILLRTDVAKQIGLAKEQQSRLAEFAAATSESQTKLSRTQYGDPAIASLQAELEKNTREERAAIGKIVRPEQRSKLNALLGVPFDPSGLQRIYAMAPEFDSGQPWINSEPLTMSGLRGKVVIVHFYAFQCHNCHANFDIYRRWFKKYSSDDVVLIGIQTPETSRERDADAVRAAATEKALDFPIQIDLASQTWAAWGNTMWPTVYVVDQNGYIRHWWSGELNWKGATADQTIESVVDKLLDKA</sequence>
<proteinExistence type="predicted"/>
<dbReference type="EMBL" id="SJPW01000006">
    <property type="protein sequence ID" value="TWU48857.1"/>
    <property type="molecule type" value="Genomic_DNA"/>
</dbReference>
<evidence type="ECO:0000313" key="4">
    <source>
        <dbReference type="Proteomes" id="UP000318288"/>
    </source>
</evidence>
<feature type="signal peptide" evidence="1">
    <location>
        <begin position="1"/>
        <end position="27"/>
    </location>
</feature>
<dbReference type="AlphaFoldDB" id="A0A5C6EL68"/>
<dbReference type="GO" id="GO:0016209">
    <property type="term" value="F:antioxidant activity"/>
    <property type="evidence" value="ECO:0007669"/>
    <property type="project" value="InterPro"/>
</dbReference>
<dbReference type="OrthoDB" id="9799230at2"/>
<gene>
    <name evidence="3" type="primary">ykuV</name>
    <name evidence="3" type="ORF">Poly51_47610</name>
</gene>
<feature type="chain" id="PRO_5022858212" evidence="1">
    <location>
        <begin position="28"/>
        <end position="371"/>
    </location>
</feature>
<keyword evidence="3" id="KW-0560">Oxidoreductase</keyword>
<dbReference type="EC" id="1.8.-.-" evidence="3"/>
<dbReference type="SUPFAM" id="SSF52833">
    <property type="entry name" value="Thioredoxin-like"/>
    <property type="match status" value="1"/>
</dbReference>
<feature type="domain" description="Thioredoxin" evidence="2">
    <location>
        <begin position="218"/>
        <end position="369"/>
    </location>
</feature>
<protein>
    <submittedName>
        <fullName evidence="3">Thiol-disulfide oxidoreductase YkuV</fullName>
        <ecNumber evidence="3">1.8.-.-</ecNumber>
    </submittedName>
</protein>
<accession>A0A5C6EL68</accession>
<dbReference type="InterPro" id="IPR013766">
    <property type="entry name" value="Thioredoxin_domain"/>
</dbReference>